<evidence type="ECO:0000256" key="2">
    <source>
        <dbReference type="ARBA" id="ARBA00013087"/>
    </source>
</evidence>
<feature type="binding site" evidence="8">
    <location>
        <position position="218"/>
    </location>
    <ligand>
        <name>glyoxylate</name>
        <dbReference type="ChEBI" id="CHEBI:36655"/>
    </ligand>
</feature>
<evidence type="ECO:0000256" key="3">
    <source>
        <dbReference type="ARBA" id="ARBA00023002"/>
    </source>
</evidence>
<feature type="binding site" evidence="8">
    <location>
        <position position="88"/>
    </location>
    <ligand>
        <name>FMN</name>
        <dbReference type="ChEBI" id="CHEBI:58210"/>
    </ligand>
</feature>
<feature type="binding site" evidence="8">
    <location>
        <position position="215"/>
    </location>
    <ligand>
        <name>glyoxylate</name>
        <dbReference type="ChEBI" id="CHEBI:36655"/>
    </ligand>
</feature>
<name>A0A8B8GE67_9HEMI</name>
<evidence type="ECO:0000259" key="9">
    <source>
        <dbReference type="PROSITE" id="PS51349"/>
    </source>
</evidence>
<accession>A0A8B8GE67</accession>
<dbReference type="AlphaFoldDB" id="A0A8B8GE67"/>
<feature type="domain" description="FMN hydroxy acid dehydrogenase" evidence="9">
    <location>
        <begin position="1"/>
        <end position="320"/>
    </location>
</feature>
<dbReference type="PROSITE" id="PS51349">
    <property type="entry name" value="FMN_HYDROXY_ACID_DH_2"/>
    <property type="match status" value="1"/>
</dbReference>
<evidence type="ECO:0000313" key="10">
    <source>
        <dbReference type="Proteomes" id="UP000694846"/>
    </source>
</evidence>
<evidence type="ECO:0000256" key="8">
    <source>
        <dbReference type="PIRSR" id="PIRSR000138-2"/>
    </source>
</evidence>
<evidence type="ECO:0000256" key="5">
    <source>
        <dbReference type="ARBA" id="ARBA00029325"/>
    </source>
</evidence>
<evidence type="ECO:0000256" key="6">
    <source>
        <dbReference type="ARBA" id="ARBA00029327"/>
    </source>
</evidence>
<feature type="binding site" evidence="8">
    <location>
        <position position="126"/>
    </location>
    <ligand>
        <name>glyoxylate</name>
        <dbReference type="ChEBI" id="CHEBI:36655"/>
    </ligand>
</feature>
<evidence type="ECO:0000256" key="7">
    <source>
        <dbReference type="PIRSR" id="PIRSR000138-1"/>
    </source>
</evidence>
<keyword evidence="8" id="KW-0285">Flavoprotein</keyword>
<dbReference type="Pfam" id="PF01070">
    <property type="entry name" value="FMN_dh"/>
    <property type="match status" value="1"/>
</dbReference>
<dbReference type="GeneID" id="112691046"/>
<feature type="binding site" evidence="8">
    <location>
        <position position="116"/>
    </location>
    <ligand>
        <name>FMN</name>
        <dbReference type="ChEBI" id="CHEBI:58210"/>
    </ligand>
</feature>
<dbReference type="Proteomes" id="UP000694846">
    <property type="component" value="Unplaced"/>
</dbReference>
<keyword evidence="10" id="KW-1185">Reference proteome</keyword>
<evidence type="ECO:0000313" key="11">
    <source>
        <dbReference type="RefSeq" id="XP_025420957.1"/>
    </source>
</evidence>
<feature type="binding site" evidence="8">
    <location>
        <position position="191"/>
    </location>
    <ligand>
        <name>FMN</name>
        <dbReference type="ChEBI" id="CHEBI:58210"/>
    </ligand>
</feature>
<dbReference type="PIRSF" id="PIRSF000138">
    <property type="entry name" value="Al-hdrx_acd_dh"/>
    <property type="match status" value="1"/>
</dbReference>
<dbReference type="InterPro" id="IPR012133">
    <property type="entry name" value="Alpha-hydoxy_acid_DH_FMN"/>
</dbReference>
<comment type="catalytic activity">
    <reaction evidence="6">
        <text>2-hydroxyoctanoate + O2 = 2-oxooctanoate + H2O2</text>
        <dbReference type="Rhea" id="RHEA:67940"/>
        <dbReference type="ChEBI" id="CHEBI:15379"/>
        <dbReference type="ChEBI" id="CHEBI:16240"/>
        <dbReference type="ChEBI" id="CHEBI:133514"/>
        <dbReference type="ChEBI" id="CHEBI:176689"/>
    </reaction>
    <physiologicalReaction direction="left-to-right" evidence="6">
        <dbReference type="Rhea" id="RHEA:67941"/>
    </physiologicalReaction>
</comment>
<reference evidence="11" key="1">
    <citation type="submission" date="2025-08" db="UniProtKB">
        <authorList>
            <consortium name="RefSeq"/>
        </authorList>
    </citation>
    <scope>IDENTIFICATION</scope>
    <source>
        <tissue evidence="11">Whole body</tissue>
    </source>
</reference>
<dbReference type="PROSITE" id="PS00557">
    <property type="entry name" value="FMN_HYDROXY_ACID_DH_1"/>
    <property type="match status" value="1"/>
</dbReference>
<comment type="cofactor">
    <cofactor evidence="1">
        <name>FMN</name>
        <dbReference type="ChEBI" id="CHEBI:58210"/>
    </cofactor>
</comment>
<sequence>MKASLQIIIRVLRKVQKRDLNLTVHGAQVKVPIGVSPCAMHKLAHEDGELATARAAEKHGSVMILSTLSTCSMEEVVEAAPNAVKWFQLYTYKDKNLTKSLIGRAEKAGFKALVLTVDLPGVHGIRYKDIKNNFILPSHLKLDNFANEISKMDPTEGSGLTKYVMNLFDDGLCWEDIEWIKTFTKLPIIVKGIMSPEDAKIAVKIGCSVVFVSNHGGRQLDTVPATIEVLPSIVQAVEDRIDVYLDGGVRHGTDVFKAIALGAKLVFFARPILYGLAADGQKGAEKVLDILISEFDNSMALSGCSSLDKIKKSMVAHKSEFFKL</sequence>
<evidence type="ECO:0000256" key="4">
    <source>
        <dbReference type="ARBA" id="ARBA00024042"/>
    </source>
</evidence>
<dbReference type="Gene3D" id="3.20.20.70">
    <property type="entry name" value="Aldolase class I"/>
    <property type="match status" value="1"/>
</dbReference>
<dbReference type="GO" id="GO:0003973">
    <property type="term" value="F:(S)-2-hydroxy-acid oxidase activity"/>
    <property type="evidence" value="ECO:0007669"/>
    <property type="project" value="UniProtKB-EC"/>
</dbReference>
<proteinExistence type="inferred from homology"/>
<dbReference type="OrthoDB" id="25826at2759"/>
<dbReference type="GO" id="GO:0010181">
    <property type="term" value="F:FMN binding"/>
    <property type="evidence" value="ECO:0007669"/>
    <property type="project" value="InterPro"/>
</dbReference>
<gene>
    <name evidence="11" type="primary">LOC112691046</name>
</gene>
<dbReference type="InterPro" id="IPR037396">
    <property type="entry name" value="FMN_HAD"/>
</dbReference>
<organism evidence="10 11">
    <name type="scientific">Sipha flava</name>
    <name type="common">yellow sugarcane aphid</name>
    <dbReference type="NCBI Taxonomy" id="143950"/>
    <lineage>
        <taxon>Eukaryota</taxon>
        <taxon>Metazoa</taxon>
        <taxon>Ecdysozoa</taxon>
        <taxon>Arthropoda</taxon>
        <taxon>Hexapoda</taxon>
        <taxon>Insecta</taxon>
        <taxon>Pterygota</taxon>
        <taxon>Neoptera</taxon>
        <taxon>Paraneoptera</taxon>
        <taxon>Hemiptera</taxon>
        <taxon>Sternorrhyncha</taxon>
        <taxon>Aphidomorpha</taxon>
        <taxon>Aphidoidea</taxon>
        <taxon>Aphididae</taxon>
        <taxon>Sipha</taxon>
    </lineage>
</organism>
<dbReference type="InterPro" id="IPR008259">
    <property type="entry name" value="FMN_hydac_DH_AS"/>
</dbReference>
<dbReference type="PANTHER" id="PTHR10578:SF149">
    <property type="entry name" value="2-HYDROXYACID OXIDASE 2"/>
    <property type="match status" value="1"/>
</dbReference>
<keyword evidence="8" id="KW-0288">FMN</keyword>
<comment type="catalytic activity">
    <reaction evidence="5">
        <text>a (2S)-2-hydroxycarboxylate + O2 = a 2-oxocarboxylate + H2O2</text>
        <dbReference type="Rhea" id="RHEA:16789"/>
        <dbReference type="ChEBI" id="CHEBI:15379"/>
        <dbReference type="ChEBI" id="CHEBI:16240"/>
        <dbReference type="ChEBI" id="CHEBI:35179"/>
        <dbReference type="ChEBI" id="CHEBI:58123"/>
        <dbReference type="EC" id="1.1.3.15"/>
    </reaction>
    <physiologicalReaction direction="left-to-right" evidence="5">
        <dbReference type="Rhea" id="RHEA:16790"/>
    </physiologicalReaction>
</comment>
<dbReference type="InterPro" id="IPR000262">
    <property type="entry name" value="FMN-dep_DH"/>
</dbReference>
<feature type="binding site" evidence="8">
    <location>
        <begin position="37"/>
        <end position="39"/>
    </location>
    <ligand>
        <name>FMN</name>
        <dbReference type="ChEBI" id="CHEBI:58210"/>
    </ligand>
</feature>
<dbReference type="GO" id="GO:0001561">
    <property type="term" value="P:fatty acid alpha-oxidation"/>
    <property type="evidence" value="ECO:0007669"/>
    <property type="project" value="TreeGrafter"/>
</dbReference>
<feature type="binding site" evidence="8">
    <location>
        <position position="90"/>
    </location>
    <ligand>
        <name>glyoxylate</name>
        <dbReference type="ChEBI" id="CHEBI:36655"/>
    </ligand>
</feature>
<comment type="similarity">
    <text evidence="4">Belongs to the FMN-dependent alpha-hydroxy acid dehydrogenase family.</text>
</comment>
<feature type="active site" description="Proton acceptor" evidence="7">
    <location>
        <position position="215"/>
    </location>
</feature>
<dbReference type="SUPFAM" id="SSF51395">
    <property type="entry name" value="FMN-linked oxidoreductases"/>
    <property type="match status" value="1"/>
</dbReference>
<dbReference type="InterPro" id="IPR013785">
    <property type="entry name" value="Aldolase_TIM"/>
</dbReference>
<keyword evidence="3" id="KW-0560">Oxidoreductase</keyword>
<feature type="binding site" evidence="8">
    <location>
        <position position="66"/>
    </location>
    <ligand>
        <name>FMN</name>
        <dbReference type="ChEBI" id="CHEBI:58210"/>
    </ligand>
</feature>
<dbReference type="CDD" id="cd02809">
    <property type="entry name" value="alpha_hydroxyacid_oxid_FMN"/>
    <property type="match status" value="1"/>
</dbReference>
<feature type="binding site" evidence="8">
    <location>
        <position position="213"/>
    </location>
    <ligand>
        <name>FMN</name>
        <dbReference type="ChEBI" id="CHEBI:58210"/>
    </ligand>
</feature>
<protein>
    <recommendedName>
        <fullName evidence="2">(S)-2-hydroxy-acid oxidase</fullName>
        <ecNumber evidence="2">1.1.3.15</ecNumber>
    </recommendedName>
</protein>
<feature type="binding site" evidence="8">
    <location>
        <begin position="246"/>
        <end position="250"/>
    </location>
    <ligand>
        <name>FMN</name>
        <dbReference type="ChEBI" id="CHEBI:58210"/>
    </ligand>
</feature>
<dbReference type="FunFam" id="3.20.20.70:FF:000056">
    <property type="entry name" value="hydroxyacid oxidase 2"/>
    <property type="match status" value="1"/>
</dbReference>
<evidence type="ECO:0000256" key="1">
    <source>
        <dbReference type="ARBA" id="ARBA00001917"/>
    </source>
</evidence>
<dbReference type="EC" id="1.1.3.15" evidence="2"/>
<dbReference type="RefSeq" id="XP_025420957.1">
    <property type="nucleotide sequence ID" value="XM_025565172.1"/>
</dbReference>
<dbReference type="GO" id="GO:0005782">
    <property type="term" value="C:peroxisomal matrix"/>
    <property type="evidence" value="ECO:0007669"/>
    <property type="project" value="TreeGrafter"/>
</dbReference>
<dbReference type="PANTHER" id="PTHR10578">
    <property type="entry name" value="S -2-HYDROXY-ACID OXIDASE-RELATED"/>
    <property type="match status" value="1"/>
</dbReference>